<dbReference type="GeneID" id="108079129"/>
<comment type="similarity">
    <text evidence="1">Belongs to the saccharopine dehydrogenase family.</text>
</comment>
<keyword evidence="2" id="KW-1133">Transmembrane helix</keyword>
<gene>
    <name evidence="5 6" type="primary">LOC108079129</name>
</gene>
<dbReference type="Gene3D" id="3.40.50.720">
    <property type="entry name" value="NAD(P)-binding Rossmann-like Domain"/>
    <property type="match status" value="1"/>
</dbReference>
<sequence>MSADRLDVIIFGASGFTGKYTVFEAVTVLNGLKWGIAGRSREKLESVLKQMGDKAKKDLSQVPIFIADVNDEASLLEMARRAKIVVNTAGPYRFHGEKVLSACIEAGTHHVDVSGEPQYMETMQLKYDSRAKEKGVYVVSACGFDSIPADLGVIFAEKNFDGTVNSVETFLESGLKEGGSGGGSAGLNYGTWESAVYGLAHSDELRGIRQQLFPVRLPKFFPVLKPRPLVFRSTEVNKVCLPFPGSDRSVVMRSQRFLYEQDKKRPVQMQAYVGFPSWIAAGVVILFASIFGLMSKFQIGRTLLLKYPGLFSGGLASRSGPSEDSMERTYFRMTFKAVGWPKGDRLAESSDQYTEPPTKTLMVRVSGMNPGYGATCVALLSTALTILRESDKMPNNGGVLAPAAAFSKTSLISELEKHEHGMKFEILANK</sequence>
<dbReference type="OrthoDB" id="10268090at2759"/>
<feature type="domain" description="Saccharopine dehydrogenase NADP binding" evidence="3">
    <location>
        <begin position="8"/>
        <end position="139"/>
    </location>
</feature>
<dbReference type="GO" id="GO:0005739">
    <property type="term" value="C:mitochondrion"/>
    <property type="evidence" value="ECO:0007669"/>
    <property type="project" value="TreeGrafter"/>
</dbReference>
<dbReference type="PANTHER" id="PTHR12286">
    <property type="entry name" value="SACCHAROPINE DEHYDROGENASE-LIKE OXIDOREDUCTASE"/>
    <property type="match status" value="1"/>
</dbReference>
<dbReference type="GO" id="GO:0005811">
    <property type="term" value="C:lipid droplet"/>
    <property type="evidence" value="ECO:0007669"/>
    <property type="project" value="TreeGrafter"/>
</dbReference>
<evidence type="ECO:0000313" key="6">
    <source>
        <dbReference type="RefSeq" id="XP_070141831.1"/>
    </source>
</evidence>
<keyword evidence="2" id="KW-0472">Membrane</keyword>
<dbReference type="PANTHER" id="PTHR12286:SF5">
    <property type="entry name" value="SACCHAROPINE DEHYDROGENASE-LIKE OXIDOREDUCTASE"/>
    <property type="match status" value="1"/>
</dbReference>
<evidence type="ECO:0000259" key="3">
    <source>
        <dbReference type="Pfam" id="PF03435"/>
    </source>
</evidence>
<reference evidence="5" key="1">
    <citation type="submission" date="2025-04" db="UniProtKB">
        <authorList>
            <consortium name="RefSeq"/>
        </authorList>
    </citation>
    <scope>IDENTIFICATION</scope>
    <source>
        <strain evidence="6">14028-0561.14</strain>
        <tissue evidence="6">Whole fly</tissue>
    </source>
</reference>
<dbReference type="FunFam" id="3.40.50.720:FF:000178">
    <property type="entry name" value="Saccharopine dehydrogenase-like oxidoreductase"/>
    <property type="match status" value="1"/>
</dbReference>
<evidence type="ECO:0000256" key="1">
    <source>
        <dbReference type="ARBA" id="ARBA00038048"/>
    </source>
</evidence>
<dbReference type="InterPro" id="IPR036291">
    <property type="entry name" value="NAD(P)-bd_dom_sf"/>
</dbReference>
<evidence type="ECO:0000313" key="4">
    <source>
        <dbReference type="Proteomes" id="UP001652661"/>
    </source>
</evidence>
<dbReference type="GO" id="GO:0005886">
    <property type="term" value="C:plasma membrane"/>
    <property type="evidence" value="ECO:0007669"/>
    <property type="project" value="TreeGrafter"/>
</dbReference>
<dbReference type="Proteomes" id="UP001652661">
    <property type="component" value="Chromosome 3L"/>
</dbReference>
<dbReference type="SUPFAM" id="SSF51735">
    <property type="entry name" value="NAD(P)-binding Rossmann-fold domains"/>
    <property type="match status" value="1"/>
</dbReference>
<organism evidence="4 5">
    <name type="scientific">Drosophila kikkawai</name>
    <name type="common">Fruit fly</name>
    <dbReference type="NCBI Taxonomy" id="30033"/>
    <lineage>
        <taxon>Eukaryota</taxon>
        <taxon>Metazoa</taxon>
        <taxon>Ecdysozoa</taxon>
        <taxon>Arthropoda</taxon>
        <taxon>Hexapoda</taxon>
        <taxon>Insecta</taxon>
        <taxon>Pterygota</taxon>
        <taxon>Neoptera</taxon>
        <taxon>Endopterygota</taxon>
        <taxon>Diptera</taxon>
        <taxon>Brachycera</taxon>
        <taxon>Muscomorpha</taxon>
        <taxon>Ephydroidea</taxon>
        <taxon>Drosophilidae</taxon>
        <taxon>Drosophila</taxon>
        <taxon>Sophophora</taxon>
    </lineage>
</organism>
<keyword evidence="2" id="KW-0812">Transmembrane</keyword>
<feature type="transmembrane region" description="Helical" evidence="2">
    <location>
        <begin position="271"/>
        <end position="294"/>
    </location>
</feature>
<evidence type="ECO:0000256" key="2">
    <source>
        <dbReference type="SAM" id="Phobius"/>
    </source>
</evidence>
<protein>
    <submittedName>
        <fullName evidence="5 6">Saccharopine dehydrogenase-like oxidoreductase</fullName>
    </submittedName>
</protein>
<accession>A0A6P4IIS0</accession>
<name>A0A6P4IIS0_DROKI</name>
<evidence type="ECO:0000313" key="5">
    <source>
        <dbReference type="RefSeq" id="XP_017028866.1"/>
    </source>
</evidence>
<keyword evidence="4" id="KW-1185">Reference proteome</keyword>
<dbReference type="GO" id="GO:0009247">
    <property type="term" value="P:glycolipid biosynthetic process"/>
    <property type="evidence" value="ECO:0007669"/>
    <property type="project" value="TreeGrafter"/>
</dbReference>
<dbReference type="RefSeq" id="XP_070141831.1">
    <property type="nucleotide sequence ID" value="XM_070285730.1"/>
</dbReference>
<dbReference type="Pfam" id="PF03435">
    <property type="entry name" value="Sacchrp_dh_NADP"/>
    <property type="match status" value="1"/>
</dbReference>
<dbReference type="RefSeq" id="XP_017028866.1">
    <property type="nucleotide sequence ID" value="XM_017173377.1"/>
</dbReference>
<proteinExistence type="inferred from homology"/>
<dbReference type="AlphaFoldDB" id="A0A6P4IIS0"/>
<dbReference type="InterPro" id="IPR005097">
    <property type="entry name" value="Sacchrp_dh_NADP-bd"/>
</dbReference>
<dbReference type="InterPro" id="IPR051276">
    <property type="entry name" value="Saccharopine_DH-like_oxidrdct"/>
</dbReference>